<organism evidence="3 4">
    <name type="scientific">Urochloa decumbens</name>
    <dbReference type="NCBI Taxonomy" id="240449"/>
    <lineage>
        <taxon>Eukaryota</taxon>
        <taxon>Viridiplantae</taxon>
        <taxon>Streptophyta</taxon>
        <taxon>Embryophyta</taxon>
        <taxon>Tracheophyta</taxon>
        <taxon>Spermatophyta</taxon>
        <taxon>Magnoliopsida</taxon>
        <taxon>Liliopsida</taxon>
        <taxon>Poales</taxon>
        <taxon>Poaceae</taxon>
        <taxon>PACMAD clade</taxon>
        <taxon>Panicoideae</taxon>
        <taxon>Panicodae</taxon>
        <taxon>Paniceae</taxon>
        <taxon>Melinidinae</taxon>
        <taxon>Urochloa</taxon>
    </lineage>
</organism>
<evidence type="ECO:0000313" key="3">
    <source>
        <dbReference type="EMBL" id="CAL5065393.1"/>
    </source>
</evidence>
<dbReference type="Proteomes" id="UP001497457">
    <property type="component" value="Chromosome 5rd"/>
</dbReference>
<dbReference type="AlphaFoldDB" id="A0ABC9EY94"/>
<feature type="region of interest" description="Disordered" evidence="1">
    <location>
        <begin position="84"/>
        <end position="191"/>
    </location>
</feature>
<feature type="domain" description="WIYLD" evidence="2">
    <location>
        <begin position="8"/>
        <end position="65"/>
    </location>
</feature>
<proteinExistence type="predicted"/>
<dbReference type="PANTHER" id="PTHR34271">
    <property type="entry name" value="NUCLEOLAR HISTONE METHYLTRANSFERASE-RELATED PROTEIN"/>
    <property type="match status" value="1"/>
</dbReference>
<dbReference type="Gene3D" id="1.10.8.850">
    <property type="entry name" value="Histone-lysine N methyltransferase , C-terminal domain-like"/>
    <property type="match status" value="1"/>
</dbReference>
<dbReference type="PANTHER" id="PTHR34271:SF18">
    <property type="entry name" value="WIYLD DOMAIN-CONTAINING PROTEIN"/>
    <property type="match status" value="1"/>
</dbReference>
<gene>
    <name evidence="3" type="ORF">URODEC1_LOCUS99925</name>
</gene>
<dbReference type="InterPro" id="IPR018848">
    <property type="entry name" value="WIYLD_domain"/>
</dbReference>
<accession>A0ABC9EY94</accession>
<reference evidence="3 4" key="2">
    <citation type="submission" date="2024-10" db="EMBL/GenBank/DDBJ databases">
        <authorList>
            <person name="Ryan C."/>
        </authorList>
    </citation>
    <scope>NUCLEOTIDE SEQUENCE [LARGE SCALE GENOMIC DNA]</scope>
</reference>
<dbReference type="EMBL" id="OZ075115">
    <property type="protein sequence ID" value="CAL5065393.1"/>
    <property type="molecule type" value="Genomic_DNA"/>
</dbReference>
<sequence length="191" mass="20944">MPPPEGEKGDARIDAAVDHFVAMGFAARDVEALLKEHGGADAAWPFLEEGSYRAVQEILLEEEEEEVTLLLHAAGEPQQPEVAVANEASPEHGMQISQVYSEPPPETNSVLEKPRPLASPNESPVHEALLPFPTATSTARLRPPTYGWISTESESESESDDGEILSAVPDPAESLLSKRKRPSRWDERTKW</sequence>
<reference evidence="4" key="1">
    <citation type="submission" date="2024-06" db="EMBL/GenBank/DDBJ databases">
        <authorList>
            <person name="Ryan C."/>
        </authorList>
    </citation>
    <scope>NUCLEOTIDE SEQUENCE [LARGE SCALE GENOMIC DNA]</scope>
</reference>
<evidence type="ECO:0000259" key="2">
    <source>
        <dbReference type="Pfam" id="PF10440"/>
    </source>
</evidence>
<feature type="compositionally biased region" description="Acidic residues" evidence="1">
    <location>
        <begin position="153"/>
        <end position="163"/>
    </location>
</feature>
<dbReference type="InterPro" id="IPR043017">
    <property type="entry name" value="WIYLD_dom_sf"/>
</dbReference>
<keyword evidence="4" id="KW-1185">Reference proteome</keyword>
<name>A0ABC9EY94_9POAL</name>
<evidence type="ECO:0000313" key="4">
    <source>
        <dbReference type="Proteomes" id="UP001497457"/>
    </source>
</evidence>
<evidence type="ECO:0000256" key="1">
    <source>
        <dbReference type="SAM" id="MobiDB-lite"/>
    </source>
</evidence>
<dbReference type="Pfam" id="PF10440">
    <property type="entry name" value="WIYLD"/>
    <property type="match status" value="1"/>
</dbReference>
<protein>
    <recommendedName>
        <fullName evidence="2">WIYLD domain-containing protein</fullName>
    </recommendedName>
</protein>